<dbReference type="GO" id="GO:0009055">
    <property type="term" value="F:electron transfer activity"/>
    <property type="evidence" value="ECO:0007669"/>
    <property type="project" value="InterPro"/>
</dbReference>
<dbReference type="EMBL" id="MWQY01000009">
    <property type="protein sequence ID" value="ORC35335.1"/>
    <property type="molecule type" value="Genomic_DNA"/>
</dbReference>
<dbReference type="PIRSF" id="PIRSF005243">
    <property type="entry name" value="ROO"/>
    <property type="match status" value="1"/>
</dbReference>
<dbReference type="InterPro" id="IPR036866">
    <property type="entry name" value="RibonucZ/Hydroxyglut_hydro"/>
</dbReference>
<evidence type="ECO:0000259" key="2">
    <source>
        <dbReference type="PROSITE" id="PS50902"/>
    </source>
</evidence>
<dbReference type="InterPro" id="IPR016440">
    <property type="entry name" value="Rubredoxin-O_OxRdtase"/>
</dbReference>
<keyword evidence="3" id="KW-0378">Hydrolase</keyword>
<dbReference type="GO" id="GO:0046872">
    <property type="term" value="F:metal ion binding"/>
    <property type="evidence" value="ECO:0007669"/>
    <property type="project" value="InterPro"/>
</dbReference>
<dbReference type="SUPFAM" id="SSF52218">
    <property type="entry name" value="Flavoproteins"/>
    <property type="match status" value="1"/>
</dbReference>
<organism evidence="3 4">
    <name type="scientific">Marispirochaeta aestuarii</name>
    <dbReference type="NCBI Taxonomy" id="1963862"/>
    <lineage>
        <taxon>Bacteria</taxon>
        <taxon>Pseudomonadati</taxon>
        <taxon>Spirochaetota</taxon>
        <taxon>Spirochaetia</taxon>
        <taxon>Spirochaetales</taxon>
        <taxon>Spirochaetaceae</taxon>
        <taxon>Marispirochaeta</taxon>
    </lineage>
</organism>
<dbReference type="PROSITE" id="PS50902">
    <property type="entry name" value="FLAVODOXIN_LIKE"/>
    <property type="match status" value="1"/>
</dbReference>
<dbReference type="Pfam" id="PF00258">
    <property type="entry name" value="Flavodoxin_1"/>
    <property type="match status" value="1"/>
</dbReference>
<dbReference type="AlphaFoldDB" id="A0A1Y1RZ68"/>
<dbReference type="Gene3D" id="3.40.50.360">
    <property type="match status" value="1"/>
</dbReference>
<gene>
    <name evidence="3" type="ORF">B4O97_09170</name>
</gene>
<proteinExistence type="inferred from homology"/>
<evidence type="ECO:0000313" key="3">
    <source>
        <dbReference type="EMBL" id="ORC35335.1"/>
    </source>
</evidence>
<dbReference type="InterPro" id="IPR008254">
    <property type="entry name" value="Flavodoxin/NO_synth"/>
</dbReference>
<dbReference type="GO" id="GO:0016787">
    <property type="term" value="F:hydrolase activity"/>
    <property type="evidence" value="ECO:0007669"/>
    <property type="project" value="UniProtKB-KW"/>
</dbReference>
<keyword evidence="4" id="KW-1185">Reference proteome</keyword>
<dbReference type="InterPro" id="IPR029039">
    <property type="entry name" value="Flavoprotein-like_sf"/>
</dbReference>
<dbReference type="PANTHER" id="PTHR43717:SF1">
    <property type="entry name" value="ANAEROBIC NITRIC OXIDE REDUCTASE FLAVORUBREDOXIN"/>
    <property type="match status" value="1"/>
</dbReference>
<evidence type="ECO:0000256" key="1">
    <source>
        <dbReference type="ARBA" id="ARBA00007121"/>
    </source>
</evidence>
<feature type="domain" description="Flavodoxin-like" evidence="2">
    <location>
        <begin position="256"/>
        <end position="393"/>
    </location>
</feature>
<dbReference type="InterPro" id="IPR045761">
    <property type="entry name" value="ODP_dom"/>
</dbReference>
<name>A0A1Y1RZ68_9SPIO</name>
<dbReference type="RefSeq" id="WP_083050249.1">
    <property type="nucleotide sequence ID" value="NZ_MWQY01000009.1"/>
</dbReference>
<dbReference type="SUPFAM" id="SSF56281">
    <property type="entry name" value="Metallo-hydrolase/oxidoreductase"/>
    <property type="match status" value="1"/>
</dbReference>
<dbReference type="InterPro" id="IPR001279">
    <property type="entry name" value="Metallo-B-lactamas"/>
</dbReference>
<dbReference type="STRING" id="1963862.B4O97_09170"/>
<comment type="similarity">
    <text evidence="1">In the N-terminal section; belongs to the zinc metallo-hydrolase group 3 family.</text>
</comment>
<dbReference type="Gene3D" id="3.60.15.10">
    <property type="entry name" value="Ribonuclease Z/Hydroxyacylglutathione hydrolase-like"/>
    <property type="match status" value="1"/>
</dbReference>
<dbReference type="GO" id="GO:0010181">
    <property type="term" value="F:FMN binding"/>
    <property type="evidence" value="ECO:0007669"/>
    <property type="project" value="InterPro"/>
</dbReference>
<dbReference type="SMART" id="SM00849">
    <property type="entry name" value="Lactamase_B"/>
    <property type="match status" value="1"/>
</dbReference>
<dbReference type="PANTHER" id="PTHR43717">
    <property type="entry name" value="ANAEROBIC NITRIC OXIDE REDUCTASE FLAVORUBREDOXIN"/>
    <property type="match status" value="1"/>
</dbReference>
<dbReference type="Pfam" id="PF19583">
    <property type="entry name" value="ODP"/>
    <property type="match status" value="1"/>
</dbReference>
<protein>
    <submittedName>
        <fullName evidence="3">MBL fold metallo-hydrolase</fullName>
    </submittedName>
</protein>
<evidence type="ECO:0000313" key="4">
    <source>
        <dbReference type="Proteomes" id="UP000192343"/>
    </source>
</evidence>
<sequence>MIATSLRDNVYAITVNDRTTDLFEGLWPISQEGVSYNSYLIQDEKTALIDLTKEFKTDELFDNVGMIKSLKEIDYLVVNHMEPDHTGAMKALNRLNPDITILCTPKARPMIENYYGITENVREVSDGEEISLGKKTLKFFHTPFVHWPETMMTYLVEEKILFSCDGFGGYGALTGAIFDDQIRDLDFYIKESLRYYTNIVAKFTKPVLNAIEKLADYPIEIIAPSHGLIWRGNPGKIVELYQKWSEYGKGDNEKGVTLLYGTMYGNTETMMNHVARGLGSEGVPVDIFDVARTHMSYILPSLWVNRGVIIGAPTYEGSLYPAMSLALEEASIKRVLNKKAAYFGSFGWSGGALRQIQKMVEPLKWEILDTLEFPGGPTDKELEKAFEFGAAFGRSIKA</sequence>
<dbReference type="GO" id="GO:0016491">
    <property type="term" value="F:oxidoreductase activity"/>
    <property type="evidence" value="ECO:0007669"/>
    <property type="project" value="InterPro"/>
</dbReference>
<dbReference type="Proteomes" id="UP000192343">
    <property type="component" value="Unassembled WGS sequence"/>
</dbReference>
<comment type="caution">
    <text evidence="3">The sequence shown here is derived from an EMBL/GenBank/DDBJ whole genome shotgun (WGS) entry which is preliminary data.</text>
</comment>
<dbReference type="CDD" id="cd07709">
    <property type="entry name" value="flavodiiron_proteins_MBL-fold"/>
    <property type="match status" value="1"/>
</dbReference>
<dbReference type="OrthoDB" id="9807946at2"/>
<reference evidence="3 4" key="1">
    <citation type="submission" date="2017-03" db="EMBL/GenBank/DDBJ databases">
        <title>Draft Genome sequence of Marispirochaeta sp. strain JC444.</title>
        <authorList>
            <person name="Shivani Y."/>
            <person name="Subhash Y."/>
            <person name="Sasikala C."/>
            <person name="Ramana C."/>
        </authorList>
    </citation>
    <scope>NUCLEOTIDE SEQUENCE [LARGE SCALE GENOMIC DNA]</scope>
    <source>
        <strain evidence="3 4">JC444</strain>
    </source>
</reference>
<accession>A0A1Y1RZ68</accession>